<proteinExistence type="predicted"/>
<dbReference type="Proteomes" id="UP001245184">
    <property type="component" value="Unassembled WGS sequence"/>
</dbReference>
<accession>A0ABD5C923</accession>
<name>A0ABD5C923_9BURK</name>
<protein>
    <submittedName>
        <fullName evidence="1">Uncharacterized protein</fullName>
    </submittedName>
</protein>
<sequence>MNSVKRATGNTTTPEPMAIFACPMPPTFMPKNPSTMLIGIVSTITKGQREEGAVVLLLAP</sequence>
<dbReference type="AlphaFoldDB" id="A0ABD5C923"/>
<evidence type="ECO:0000313" key="1">
    <source>
        <dbReference type="EMBL" id="MDR6201376.1"/>
    </source>
</evidence>
<dbReference type="EMBL" id="JAVIZN010000002">
    <property type="protein sequence ID" value="MDR6201376.1"/>
    <property type="molecule type" value="Genomic_DNA"/>
</dbReference>
<organism evidence="1 2">
    <name type="scientific">Paraburkholderia graminis</name>
    <dbReference type="NCBI Taxonomy" id="60548"/>
    <lineage>
        <taxon>Bacteria</taxon>
        <taxon>Pseudomonadati</taxon>
        <taxon>Pseudomonadota</taxon>
        <taxon>Betaproteobacteria</taxon>
        <taxon>Burkholderiales</taxon>
        <taxon>Burkholderiaceae</taxon>
        <taxon>Paraburkholderia</taxon>
    </lineage>
</organism>
<gene>
    <name evidence="1" type="ORF">QF025_000096</name>
</gene>
<reference evidence="1 2" key="1">
    <citation type="submission" date="2023-08" db="EMBL/GenBank/DDBJ databases">
        <title>Genome sequencing of plant associated microbes to promote plant fitness in Sorghum bicolor and Oryza sativa.</title>
        <authorList>
            <person name="Coleman-Derr D."/>
        </authorList>
    </citation>
    <scope>NUCLEOTIDE SEQUENCE [LARGE SCALE GENOMIC DNA]</scope>
    <source>
        <strain evidence="1 2">SLBN-33</strain>
    </source>
</reference>
<evidence type="ECO:0000313" key="2">
    <source>
        <dbReference type="Proteomes" id="UP001245184"/>
    </source>
</evidence>
<comment type="caution">
    <text evidence="1">The sequence shown here is derived from an EMBL/GenBank/DDBJ whole genome shotgun (WGS) entry which is preliminary data.</text>
</comment>
<dbReference type="RefSeq" id="WP_310029546.1">
    <property type="nucleotide sequence ID" value="NZ_JAVIZN010000002.1"/>
</dbReference>